<evidence type="ECO:0000313" key="3">
    <source>
        <dbReference type="Proteomes" id="UP000315403"/>
    </source>
</evidence>
<feature type="domain" description="Fumarate lyase N-terminal" evidence="1">
    <location>
        <begin position="8"/>
        <end position="121"/>
    </location>
</feature>
<dbReference type="Pfam" id="PF00206">
    <property type="entry name" value="Lyase_1"/>
    <property type="match status" value="1"/>
</dbReference>
<dbReference type="SUPFAM" id="SSF48557">
    <property type="entry name" value="L-aspartase-like"/>
    <property type="match status" value="1"/>
</dbReference>
<gene>
    <name evidence="2" type="primary">argH_2</name>
    <name evidence="2" type="ORF">DLNHIDIE_03091</name>
</gene>
<dbReference type="InterPro" id="IPR024083">
    <property type="entry name" value="Fumarase/histidase_N"/>
</dbReference>
<comment type="caution">
    <text evidence="2">The sequence shown here is derived from an EMBL/GenBank/DDBJ whole genome shotgun (WGS) entry which is preliminary data.</text>
</comment>
<dbReference type="PANTHER" id="PTHR43814">
    <property type="entry name" value="ARGININOSUCCINATE LYASE"/>
    <property type="match status" value="1"/>
</dbReference>
<dbReference type="GO" id="GO:0042450">
    <property type="term" value="P:L-arginine biosynthetic process via ornithine"/>
    <property type="evidence" value="ECO:0007669"/>
    <property type="project" value="InterPro"/>
</dbReference>
<dbReference type="EC" id="4.3.2.1" evidence="2"/>
<accession>A0A543Q029</accession>
<reference evidence="2 3" key="1">
    <citation type="submission" date="2019-03" db="EMBL/GenBank/DDBJ databases">
        <title>New insights into Acidothiobacillus thiooxidans sulfur metabolism through coupled gene expression, solution geochemistry, microscopy and spectroscopy analyses.</title>
        <authorList>
            <person name="Camacho D."/>
            <person name="Frazao R."/>
            <person name="Fouillen A."/>
            <person name="Nanci A."/>
            <person name="Lang B.F."/>
            <person name="Apte S.C."/>
            <person name="Baron C."/>
            <person name="Warren L.A."/>
        </authorList>
    </citation>
    <scope>NUCLEOTIDE SEQUENCE [LARGE SCALE GENOMIC DNA]</scope>
    <source>
        <strain evidence="2 3">ATCC 19377</strain>
    </source>
</reference>
<dbReference type="Gene3D" id="1.10.275.10">
    <property type="entry name" value="Fumarase/aspartase (N-terminal domain)"/>
    <property type="match status" value="1"/>
</dbReference>
<keyword evidence="2" id="KW-0456">Lyase</keyword>
<organism evidence="2 3">
    <name type="scientific">Acidithiobacillus thiooxidans ATCC 19377</name>
    <dbReference type="NCBI Taxonomy" id="637390"/>
    <lineage>
        <taxon>Bacteria</taxon>
        <taxon>Pseudomonadati</taxon>
        <taxon>Pseudomonadota</taxon>
        <taxon>Acidithiobacillia</taxon>
        <taxon>Acidithiobacillales</taxon>
        <taxon>Acidithiobacillaceae</taxon>
        <taxon>Acidithiobacillus</taxon>
    </lineage>
</organism>
<name>A0A543Q029_ACITH</name>
<dbReference type="GO" id="GO:0004056">
    <property type="term" value="F:argininosuccinate lyase activity"/>
    <property type="evidence" value="ECO:0007669"/>
    <property type="project" value="UniProtKB-EC"/>
</dbReference>
<dbReference type="EMBL" id="SZUV01000003">
    <property type="protein sequence ID" value="TQN49681.1"/>
    <property type="molecule type" value="Genomic_DNA"/>
</dbReference>
<dbReference type="InterPro" id="IPR009049">
    <property type="entry name" value="Argininosuccinate_lyase"/>
</dbReference>
<dbReference type="Proteomes" id="UP000315403">
    <property type="component" value="Unassembled WGS sequence"/>
</dbReference>
<dbReference type="RefSeq" id="WP_246865092.1">
    <property type="nucleotide sequence ID" value="NZ_SZUV01000003.1"/>
</dbReference>
<protein>
    <submittedName>
        <fullName evidence="2">Argininosuccinate lyase</fullName>
        <ecNumber evidence="2">4.3.2.1</ecNumber>
    </submittedName>
</protein>
<sequence length="133" mass="14440">MSEKMWGGRFAAFTDSLVEAFTASIQLDSRLYAEDICGSQAHARMLGRVGVLTASEVEAIVAGMQQVEQEIAGQRLPFADSLEDIYMHNEEVYQVLTLEGSLAARNHLGGTAPDQVRAAIARARARLAEEQSA</sequence>
<dbReference type="InterPro" id="IPR008948">
    <property type="entry name" value="L-Aspartase-like"/>
</dbReference>
<evidence type="ECO:0000259" key="1">
    <source>
        <dbReference type="Pfam" id="PF00206"/>
    </source>
</evidence>
<dbReference type="InterPro" id="IPR022761">
    <property type="entry name" value="Fumarate_lyase_N"/>
</dbReference>
<evidence type="ECO:0000313" key="2">
    <source>
        <dbReference type="EMBL" id="TQN49681.1"/>
    </source>
</evidence>
<proteinExistence type="predicted"/>
<dbReference type="AlphaFoldDB" id="A0A543Q029"/>
<dbReference type="GO" id="GO:0005829">
    <property type="term" value="C:cytosol"/>
    <property type="evidence" value="ECO:0007669"/>
    <property type="project" value="TreeGrafter"/>
</dbReference>
<dbReference type="PANTHER" id="PTHR43814:SF1">
    <property type="entry name" value="ARGININOSUCCINATE LYASE"/>
    <property type="match status" value="1"/>
</dbReference>